<comment type="caution">
    <text evidence="4">The sequence shown here is derived from an EMBL/GenBank/DDBJ whole genome shotgun (WGS) entry which is preliminary data.</text>
</comment>
<keyword evidence="1" id="KW-0175">Coiled coil</keyword>
<dbReference type="AlphaFoldDB" id="A0AAD9MUA1"/>
<gene>
    <name evidence="4" type="ORF">LSH36_635g01011</name>
</gene>
<dbReference type="EMBL" id="JAODUP010000635">
    <property type="protein sequence ID" value="KAK2146062.1"/>
    <property type="molecule type" value="Genomic_DNA"/>
</dbReference>
<evidence type="ECO:0000256" key="2">
    <source>
        <dbReference type="SAM" id="MobiDB-lite"/>
    </source>
</evidence>
<feature type="domain" description="Kinesin-like protein KIF6/9 C-terminal" evidence="3">
    <location>
        <begin position="104"/>
        <end position="240"/>
    </location>
</feature>
<evidence type="ECO:0000313" key="4">
    <source>
        <dbReference type="EMBL" id="KAK2146062.1"/>
    </source>
</evidence>
<feature type="coiled-coil region" evidence="1">
    <location>
        <begin position="120"/>
        <end position="223"/>
    </location>
</feature>
<evidence type="ECO:0000313" key="5">
    <source>
        <dbReference type="Proteomes" id="UP001208570"/>
    </source>
</evidence>
<evidence type="ECO:0000256" key="1">
    <source>
        <dbReference type="SAM" id="Coils"/>
    </source>
</evidence>
<evidence type="ECO:0000259" key="3">
    <source>
        <dbReference type="Pfam" id="PF23735"/>
    </source>
</evidence>
<protein>
    <recommendedName>
        <fullName evidence="3">Kinesin-like protein KIF6/9 C-terminal domain-containing protein</fullName>
    </recommendedName>
</protein>
<feature type="compositionally biased region" description="Low complexity" evidence="2">
    <location>
        <begin position="308"/>
        <end position="334"/>
    </location>
</feature>
<feature type="compositionally biased region" description="Polar residues" evidence="2">
    <location>
        <begin position="269"/>
        <end position="281"/>
    </location>
</feature>
<feature type="compositionally biased region" description="Polar residues" evidence="2">
    <location>
        <begin position="16"/>
        <end position="52"/>
    </location>
</feature>
<sequence length="365" mass="41636">MLKKEKKRAADAVSALEQQGHSLPKSSSSMSENGTSPSSGMSNGTTPMSNHQHMSDRAPSDRRWQSDQQKLQKEKEEITKAKICKIQFIIIISFYMKIVGEMSMGRQEAFEIFRRDYHHNQTIEENKALLKHKYAEAKSLGETVNQARTKINKLKTSIEQHRMSRVMQGLVNPDEPEADEMELEMKEQMENEKKRYKETFTKLRGLKTEIEHLQHLLEQSKVKLMKDFELWWAEQMTAVQEKQMLTKGGPTSQSKSAWRTPPITPNKHLLNSSQTSFTSTDVTEDQRPASRHHHNNQYYGEPRQPSLTSGYSSQESMTSSSSLRLRGSTSSSGSIPLTGDAQADADIMAFLKAREKLAKFAKKPR</sequence>
<proteinExistence type="predicted"/>
<feature type="compositionally biased region" description="Basic and acidic residues" evidence="2">
    <location>
        <begin position="53"/>
        <end position="73"/>
    </location>
</feature>
<keyword evidence="5" id="KW-1185">Reference proteome</keyword>
<dbReference type="Pfam" id="PF23735">
    <property type="entry name" value="KIF9"/>
    <property type="match status" value="1"/>
</dbReference>
<reference evidence="4" key="1">
    <citation type="journal article" date="2023" name="Mol. Biol. Evol.">
        <title>Third-Generation Sequencing Reveals the Adaptive Role of the Epigenome in Three Deep-Sea Polychaetes.</title>
        <authorList>
            <person name="Perez M."/>
            <person name="Aroh O."/>
            <person name="Sun Y."/>
            <person name="Lan Y."/>
            <person name="Juniper S.K."/>
            <person name="Young C.R."/>
            <person name="Angers B."/>
            <person name="Qian P.Y."/>
        </authorList>
    </citation>
    <scope>NUCLEOTIDE SEQUENCE</scope>
    <source>
        <strain evidence="4">P08H-3</strain>
    </source>
</reference>
<name>A0AAD9MUA1_9ANNE</name>
<feature type="region of interest" description="Disordered" evidence="2">
    <location>
        <begin position="1"/>
        <end position="73"/>
    </location>
</feature>
<feature type="region of interest" description="Disordered" evidence="2">
    <location>
        <begin position="243"/>
        <end position="340"/>
    </location>
</feature>
<dbReference type="Proteomes" id="UP001208570">
    <property type="component" value="Unassembled WGS sequence"/>
</dbReference>
<dbReference type="InterPro" id="IPR056524">
    <property type="entry name" value="KIF6/9_C"/>
</dbReference>
<accession>A0AAD9MUA1</accession>
<organism evidence="4 5">
    <name type="scientific">Paralvinella palmiformis</name>
    <dbReference type="NCBI Taxonomy" id="53620"/>
    <lineage>
        <taxon>Eukaryota</taxon>
        <taxon>Metazoa</taxon>
        <taxon>Spiralia</taxon>
        <taxon>Lophotrochozoa</taxon>
        <taxon>Annelida</taxon>
        <taxon>Polychaeta</taxon>
        <taxon>Sedentaria</taxon>
        <taxon>Canalipalpata</taxon>
        <taxon>Terebellida</taxon>
        <taxon>Terebelliformia</taxon>
        <taxon>Alvinellidae</taxon>
        <taxon>Paralvinella</taxon>
    </lineage>
</organism>